<dbReference type="OrthoDB" id="103493at2"/>
<keyword evidence="1" id="KW-0732">Signal</keyword>
<feature type="signal peptide" evidence="1">
    <location>
        <begin position="1"/>
        <end position="33"/>
    </location>
</feature>
<evidence type="ECO:0000313" key="3">
    <source>
        <dbReference type="Proteomes" id="UP000239735"/>
    </source>
</evidence>
<organism evidence="2 3">
    <name type="scientific">Candidatus Sulfuritelmatomonas gaucii</name>
    <dbReference type="NCBI Taxonomy" id="2043161"/>
    <lineage>
        <taxon>Bacteria</taxon>
        <taxon>Pseudomonadati</taxon>
        <taxon>Acidobacteriota</taxon>
        <taxon>Terriglobia</taxon>
        <taxon>Terriglobales</taxon>
        <taxon>Acidobacteriaceae</taxon>
        <taxon>Candidatus Sulfuritelmatomonas</taxon>
    </lineage>
</organism>
<dbReference type="AlphaFoldDB" id="A0A2N9LED9"/>
<evidence type="ECO:0000313" key="2">
    <source>
        <dbReference type="EMBL" id="SPE21650.1"/>
    </source>
</evidence>
<protein>
    <submittedName>
        <fullName evidence="2">Uncharacterized protein</fullName>
    </submittedName>
</protein>
<name>A0A2N9LED9_9BACT</name>
<accession>A0A2N9LED9</accession>
<sequence>MHVTPRAFIRVPRIACVAGVAMFAALSVCPLRAAGPSMPAFIALHLAASPATPPSAYEAGQPACTPIPDMDIPVSSIIEAKVTGTLDSERLKVGKEIWVKMIYGLDYPGCTLNEGAALYGRVTESVSQRNPDSSLLSLVFDRADCQEHGKKPMPLRLIGLMGPNESARMHDAVPMGLNGSARNAANAVRGTNYVDEMLNPGGPAHTVHAGVVLGEPRLKLDLEGGPLCSARISSTNRSIQLETGTEVFLVVQSTP</sequence>
<proteinExistence type="predicted"/>
<reference evidence="3" key="1">
    <citation type="submission" date="2018-02" db="EMBL/GenBank/DDBJ databases">
        <authorList>
            <person name="Hausmann B."/>
        </authorList>
    </citation>
    <scope>NUCLEOTIDE SEQUENCE [LARGE SCALE GENOMIC DNA]</scope>
    <source>
        <strain evidence="3">Peat soil MAG SbA5</strain>
    </source>
</reference>
<dbReference type="Proteomes" id="UP000239735">
    <property type="component" value="Unassembled WGS sequence"/>
</dbReference>
<evidence type="ECO:0000256" key="1">
    <source>
        <dbReference type="SAM" id="SignalP"/>
    </source>
</evidence>
<feature type="chain" id="PRO_5014731430" evidence="1">
    <location>
        <begin position="34"/>
        <end position="255"/>
    </location>
</feature>
<gene>
    <name evidence="2" type="ORF">SBA5_320022</name>
</gene>
<dbReference type="EMBL" id="OKRB01000089">
    <property type="protein sequence ID" value="SPE21650.1"/>
    <property type="molecule type" value="Genomic_DNA"/>
</dbReference>